<dbReference type="PIRSF" id="PIRSF009320">
    <property type="entry name" value="Nuc_binding_HP_1000"/>
    <property type="match status" value="1"/>
</dbReference>
<dbReference type="SUPFAM" id="SSF52540">
    <property type="entry name" value="P-loop containing nucleoside triphosphate hydrolases"/>
    <property type="match status" value="1"/>
</dbReference>
<dbReference type="InterPro" id="IPR050678">
    <property type="entry name" value="DNA_Partitioning_ATPase"/>
</dbReference>
<accession>A0A9J6PC49</accession>
<dbReference type="Gene3D" id="3.40.50.300">
    <property type="entry name" value="P-loop containing nucleotide triphosphate hydrolases"/>
    <property type="match status" value="1"/>
</dbReference>
<dbReference type="InterPro" id="IPR002586">
    <property type="entry name" value="CobQ/CobB/MinD/ParA_Nub-bd_dom"/>
</dbReference>
<sequence>MAKVITIAQQKGGAGKTSLAAHLGAHWARKGKRVALLDLDPQQSLSAWFSMRQDLGHDTGHLTLRPSSGWRATTEVRRLGEEADVILIDCPPHAETSGRVAIRSADLVVVPCQLSPMDIWASRPTLEMVEKEGRPALLVLNRVPPRGKLADELRARMAKDELPLARASLGNRMGFAASLMDGLGVSEAEPRSKAAREIAALATEILRKSG</sequence>
<dbReference type="PANTHER" id="PTHR13696">
    <property type="entry name" value="P-LOOP CONTAINING NUCLEOSIDE TRIPHOSPHATE HYDROLASE"/>
    <property type="match status" value="1"/>
</dbReference>
<dbReference type="InterPro" id="IPR027417">
    <property type="entry name" value="P-loop_NTPase"/>
</dbReference>
<evidence type="ECO:0000313" key="3">
    <source>
        <dbReference type="Proteomes" id="UP001055804"/>
    </source>
</evidence>
<keyword evidence="3" id="KW-1185">Reference proteome</keyword>
<evidence type="ECO:0000259" key="1">
    <source>
        <dbReference type="Pfam" id="PF01656"/>
    </source>
</evidence>
<comment type="caution">
    <text evidence="2">The sequence shown here is derived from an EMBL/GenBank/DDBJ whole genome shotgun (WGS) entry which is preliminary data.</text>
</comment>
<evidence type="ECO:0000313" key="2">
    <source>
        <dbReference type="EMBL" id="MCP1337772.1"/>
    </source>
</evidence>
<proteinExistence type="predicted"/>
<gene>
    <name evidence="2" type="ORF">NJQ99_15225</name>
</gene>
<dbReference type="AlphaFoldDB" id="A0A9J6PC49"/>
<dbReference type="NCBIfam" id="NF041546">
    <property type="entry name" value="ParA_partition"/>
    <property type="match status" value="1"/>
</dbReference>
<dbReference type="PANTHER" id="PTHR13696:SF99">
    <property type="entry name" value="COBYRINIC ACID AC-DIAMIDE SYNTHASE"/>
    <property type="match status" value="1"/>
</dbReference>
<dbReference type="Pfam" id="PF01656">
    <property type="entry name" value="CbiA"/>
    <property type="match status" value="1"/>
</dbReference>
<feature type="domain" description="CobQ/CobB/MinD/ParA nucleotide binding" evidence="1">
    <location>
        <begin position="5"/>
        <end position="153"/>
    </location>
</feature>
<reference evidence="2" key="1">
    <citation type="submission" date="2022-06" db="EMBL/GenBank/DDBJ databases">
        <title>Isolation and Genomics of Futiania mangrovii gen. nov., sp. nov., a Rare and Metabolically-versatile member in the Class Alphaproteobacteria.</title>
        <authorList>
            <person name="Liu L."/>
            <person name="Huang W.-C."/>
            <person name="Pan J."/>
            <person name="Li J."/>
            <person name="Huang Y."/>
            <person name="Du H."/>
            <person name="Liu Y."/>
            <person name="Li M."/>
        </authorList>
    </citation>
    <scope>NUCLEOTIDE SEQUENCE</scope>
    <source>
        <strain evidence="2">FT118</strain>
    </source>
</reference>
<protein>
    <submittedName>
        <fullName evidence="2">ParA family protein</fullName>
    </submittedName>
</protein>
<dbReference type="RefSeq" id="WP_269333735.1">
    <property type="nucleotide sequence ID" value="NZ_JAMZFT010000004.1"/>
</dbReference>
<dbReference type="Proteomes" id="UP001055804">
    <property type="component" value="Unassembled WGS sequence"/>
</dbReference>
<dbReference type="EMBL" id="JAMZFT010000004">
    <property type="protein sequence ID" value="MCP1337772.1"/>
    <property type="molecule type" value="Genomic_DNA"/>
</dbReference>
<name>A0A9J6PC49_9PROT</name>
<dbReference type="InterPro" id="IPR048089">
    <property type="entry name" value="McdA"/>
</dbReference>
<organism evidence="2 3">
    <name type="scientific">Futiania mangrovi</name>
    <dbReference type="NCBI Taxonomy" id="2959716"/>
    <lineage>
        <taxon>Bacteria</taxon>
        <taxon>Pseudomonadati</taxon>
        <taxon>Pseudomonadota</taxon>
        <taxon>Alphaproteobacteria</taxon>
        <taxon>Futianiales</taxon>
        <taxon>Futianiaceae</taxon>
        <taxon>Futiania</taxon>
    </lineage>
</organism>
<dbReference type="CDD" id="cd02042">
    <property type="entry name" value="ParAB_family"/>
    <property type="match status" value="1"/>
</dbReference>